<name>A0A6J3MHY0_9PEZI</name>
<dbReference type="AlphaFoldDB" id="A0A6J3MHY0"/>
<evidence type="ECO:0000313" key="2">
    <source>
        <dbReference type="RefSeq" id="XP_033464345.1"/>
    </source>
</evidence>
<dbReference type="RefSeq" id="XP_033464345.1">
    <property type="nucleotide sequence ID" value="XM_033599013.1"/>
</dbReference>
<sequence length="111" mass="13039">MWSSWGNDLCVRHNLLVTTRTRRKQTLILFLSSLSTCWGEEEKLVLNCGFEGYFLIPVFVLLMSRRLEDLGCLQNLLRKTRQFCPHVSFDVLFYQMPKINHQSHLAVITHV</sequence>
<reference evidence="2" key="3">
    <citation type="submission" date="2025-08" db="UniProtKB">
        <authorList>
            <consortium name="RefSeq"/>
        </authorList>
    </citation>
    <scope>IDENTIFICATION</scope>
    <source>
        <strain evidence="2">CBS 342.82</strain>
    </source>
</reference>
<organism evidence="2">
    <name type="scientific">Dissoconium aciculare CBS 342.82</name>
    <dbReference type="NCBI Taxonomy" id="1314786"/>
    <lineage>
        <taxon>Eukaryota</taxon>
        <taxon>Fungi</taxon>
        <taxon>Dikarya</taxon>
        <taxon>Ascomycota</taxon>
        <taxon>Pezizomycotina</taxon>
        <taxon>Dothideomycetes</taxon>
        <taxon>Dothideomycetidae</taxon>
        <taxon>Mycosphaerellales</taxon>
        <taxon>Dissoconiaceae</taxon>
        <taxon>Dissoconium</taxon>
    </lineage>
</organism>
<reference evidence="2" key="1">
    <citation type="submission" date="2020-01" db="EMBL/GenBank/DDBJ databases">
        <authorList>
            <consortium name="DOE Joint Genome Institute"/>
            <person name="Haridas S."/>
            <person name="Albert R."/>
            <person name="Binder M."/>
            <person name="Bloem J."/>
            <person name="Labutti K."/>
            <person name="Salamov A."/>
            <person name="Andreopoulos B."/>
            <person name="Baker S.E."/>
            <person name="Barry K."/>
            <person name="Bills G."/>
            <person name="Bluhm B.H."/>
            <person name="Cannon C."/>
            <person name="Castanera R."/>
            <person name="Culley D.E."/>
            <person name="Daum C."/>
            <person name="Ezra D."/>
            <person name="Gonzalez J.B."/>
            <person name="Henrissat B."/>
            <person name="Kuo A."/>
            <person name="Liang C."/>
            <person name="Lipzen A."/>
            <person name="Lutzoni F."/>
            <person name="Magnuson J."/>
            <person name="Mondo S."/>
            <person name="Nolan M."/>
            <person name="Ohm R."/>
            <person name="Pangilinan J."/>
            <person name="Park H.-J."/>
            <person name="Ramirez L."/>
            <person name="Alfaro M."/>
            <person name="Sun H."/>
            <person name="Tritt A."/>
            <person name="Yoshinaga Y."/>
            <person name="Zwiers L.-H."/>
            <person name="Turgeon B.G."/>
            <person name="Goodwin S.B."/>
            <person name="Spatafora J.W."/>
            <person name="Crous P.W."/>
            <person name="Grigoriev I.V."/>
        </authorList>
    </citation>
    <scope>NUCLEOTIDE SEQUENCE</scope>
    <source>
        <strain evidence="2">CBS 342.82</strain>
    </source>
</reference>
<evidence type="ECO:0000313" key="1">
    <source>
        <dbReference type="Proteomes" id="UP000504637"/>
    </source>
</evidence>
<dbReference type="Proteomes" id="UP000504637">
    <property type="component" value="Unplaced"/>
</dbReference>
<gene>
    <name evidence="2" type="ORF">K489DRAFT_12634</name>
</gene>
<reference evidence="2" key="2">
    <citation type="submission" date="2020-04" db="EMBL/GenBank/DDBJ databases">
        <authorList>
            <consortium name="NCBI Genome Project"/>
        </authorList>
    </citation>
    <scope>NUCLEOTIDE SEQUENCE</scope>
    <source>
        <strain evidence="2">CBS 342.82</strain>
    </source>
</reference>
<keyword evidence="1" id="KW-1185">Reference proteome</keyword>
<proteinExistence type="predicted"/>
<dbReference type="GeneID" id="54356812"/>
<protein>
    <submittedName>
        <fullName evidence="2">Uncharacterized protein</fullName>
    </submittedName>
</protein>
<accession>A0A6J3MHY0</accession>